<dbReference type="PANTHER" id="PTHR12428:SF65">
    <property type="entry name" value="CYTOCHROME C OXIDASE ASSEMBLY PROTEIN COX18, MITOCHONDRIAL"/>
    <property type="match status" value="1"/>
</dbReference>
<dbReference type="RefSeq" id="WP_101651326.1">
    <property type="nucleotide sequence ID" value="NZ_PGVE01000091.1"/>
</dbReference>
<sequence>MKKNRSSLILAAIFILSTLLLSACSSQAQTTTTNKTGFFQTYFVHPFSTIIHSTAEFFGGNYGLAIIVVTLIIRLVLMPLMLKQYKNQMVMKEKMDVLKPEMDAIQKKMKTEKDPKKKQELQAEMMGLYQKHGVNPLNMGCLPILIQMPILTAFYYAIRGSEEIATHQFLWFNLGHSDIIITIIAGLVYYFQFKVSQSNMPTAQQQQMKMMGLMSPLMIVMFSFNAPAALPLYWVVGGLFLTLQTLISRKLYQAKKPMETPAHQK</sequence>
<feature type="transmembrane region" description="Helical" evidence="12">
    <location>
        <begin position="210"/>
        <end position="226"/>
    </location>
</feature>
<evidence type="ECO:0000256" key="2">
    <source>
        <dbReference type="ARBA" id="ARBA00022448"/>
    </source>
</evidence>
<comment type="similarity">
    <text evidence="12">Belongs to the OXA1/ALB3/YidC family. Type 2 subfamily.</text>
</comment>
<dbReference type="PANTHER" id="PTHR12428">
    <property type="entry name" value="OXA1"/>
    <property type="match status" value="1"/>
</dbReference>
<dbReference type="EMBL" id="PGVE01000091">
    <property type="protein sequence ID" value="PLS01553.1"/>
    <property type="molecule type" value="Genomic_DNA"/>
</dbReference>
<keyword evidence="7 12" id="KW-1133">Transmembrane helix</keyword>
<dbReference type="HAMAP" id="MF_01811">
    <property type="entry name" value="YidC_type2"/>
    <property type="match status" value="1"/>
</dbReference>
<dbReference type="GO" id="GO:0051205">
    <property type="term" value="P:protein insertion into membrane"/>
    <property type="evidence" value="ECO:0007669"/>
    <property type="project" value="TreeGrafter"/>
</dbReference>
<evidence type="ECO:0000256" key="9">
    <source>
        <dbReference type="ARBA" id="ARBA00023139"/>
    </source>
</evidence>
<dbReference type="PROSITE" id="PS51257">
    <property type="entry name" value="PROKAR_LIPOPROTEIN"/>
    <property type="match status" value="1"/>
</dbReference>
<proteinExistence type="inferred from homology"/>
<keyword evidence="10 12" id="KW-0143">Chaperone</keyword>
<evidence type="ECO:0000256" key="11">
    <source>
        <dbReference type="ARBA" id="ARBA00023288"/>
    </source>
</evidence>
<feature type="domain" description="Membrane insertase YidC/Oxa/ALB C-terminal" evidence="14">
    <location>
        <begin position="62"/>
        <end position="249"/>
    </location>
</feature>
<evidence type="ECO:0000256" key="6">
    <source>
        <dbReference type="ARBA" id="ARBA00022927"/>
    </source>
</evidence>
<evidence type="ECO:0000256" key="12">
    <source>
        <dbReference type="HAMAP-Rule" id="MF_01811"/>
    </source>
</evidence>
<feature type="transmembrane region" description="Helical" evidence="12">
    <location>
        <begin position="170"/>
        <end position="190"/>
    </location>
</feature>
<keyword evidence="4 12" id="KW-0812">Transmembrane</keyword>
<comment type="subcellular location">
    <subcellularLocation>
        <location evidence="1 12">Cell membrane</location>
        <topology evidence="1 12">Multi-pass membrane protein</topology>
    </subcellularLocation>
</comment>
<accession>A0A2N5H7S0</accession>
<dbReference type="NCBIfam" id="TIGR03592">
    <property type="entry name" value="yidC_oxa1_cterm"/>
    <property type="match status" value="1"/>
</dbReference>
<keyword evidence="9" id="KW-0564">Palmitate</keyword>
<keyword evidence="2 12" id="KW-0813">Transport</keyword>
<evidence type="ECO:0000256" key="1">
    <source>
        <dbReference type="ARBA" id="ARBA00004651"/>
    </source>
</evidence>
<comment type="caution">
    <text evidence="15">The sequence shown here is derived from an EMBL/GenBank/DDBJ whole genome shotgun (WGS) entry which is preliminary data.</text>
</comment>
<dbReference type="InterPro" id="IPR047196">
    <property type="entry name" value="YidC_ALB_C"/>
</dbReference>
<dbReference type="OrthoDB" id="9780552at2"/>
<evidence type="ECO:0000256" key="13">
    <source>
        <dbReference type="SAM" id="SignalP"/>
    </source>
</evidence>
<dbReference type="InterPro" id="IPR001708">
    <property type="entry name" value="YidC/ALB3/OXA1/COX18"/>
</dbReference>
<dbReference type="CDD" id="cd20070">
    <property type="entry name" value="5TM_YidC_Alb3"/>
    <property type="match status" value="1"/>
</dbReference>
<keyword evidence="5 12" id="KW-0732">Signal</keyword>
<comment type="function">
    <text evidence="12">Required for the insertion and/or proper folding and/or complex formation of integral membrane proteins into the membrane. Involved in integration of membrane proteins that insert both dependently and independently of the Sec translocase complex, as well as at least some lipoproteins.</text>
</comment>
<evidence type="ECO:0000313" key="16">
    <source>
        <dbReference type="Proteomes" id="UP000234950"/>
    </source>
</evidence>
<protein>
    <recommendedName>
        <fullName evidence="12">Membrane protein insertase YidC</fullName>
    </recommendedName>
    <alternativeName>
        <fullName evidence="12">Foldase YidC</fullName>
    </alternativeName>
    <alternativeName>
        <fullName evidence="12">Membrane integrase YidC</fullName>
    </alternativeName>
    <alternativeName>
        <fullName evidence="12">Membrane protein YidC</fullName>
    </alternativeName>
</protein>
<dbReference type="Proteomes" id="UP000234950">
    <property type="component" value="Unassembled WGS sequence"/>
</dbReference>
<feature type="transmembrane region" description="Helical" evidence="12">
    <location>
        <begin position="137"/>
        <end position="158"/>
    </location>
</feature>
<evidence type="ECO:0000256" key="5">
    <source>
        <dbReference type="ARBA" id="ARBA00022729"/>
    </source>
</evidence>
<evidence type="ECO:0000259" key="14">
    <source>
        <dbReference type="Pfam" id="PF02096"/>
    </source>
</evidence>
<dbReference type="Pfam" id="PF02096">
    <property type="entry name" value="60KD_IMP"/>
    <property type="match status" value="1"/>
</dbReference>
<keyword evidence="8 12" id="KW-0472">Membrane</keyword>
<dbReference type="InterPro" id="IPR023060">
    <property type="entry name" value="YidC/YidC1/YidC2_Firmicutes"/>
</dbReference>
<organism evidence="15 16">
    <name type="scientific">Neobacillus cucumis</name>
    <dbReference type="NCBI Taxonomy" id="1740721"/>
    <lineage>
        <taxon>Bacteria</taxon>
        <taxon>Bacillati</taxon>
        <taxon>Bacillota</taxon>
        <taxon>Bacilli</taxon>
        <taxon>Bacillales</taxon>
        <taxon>Bacillaceae</taxon>
        <taxon>Neobacillus</taxon>
    </lineage>
</organism>
<dbReference type="GO" id="GO:0015031">
    <property type="term" value="P:protein transport"/>
    <property type="evidence" value="ECO:0007669"/>
    <property type="project" value="UniProtKB-KW"/>
</dbReference>
<evidence type="ECO:0000256" key="10">
    <source>
        <dbReference type="ARBA" id="ARBA00023186"/>
    </source>
</evidence>
<feature type="signal peptide" evidence="13">
    <location>
        <begin position="1"/>
        <end position="28"/>
    </location>
</feature>
<feature type="chain" id="PRO_5014659136" description="Membrane protein insertase YidC" evidence="13">
    <location>
        <begin position="29"/>
        <end position="265"/>
    </location>
</feature>
<dbReference type="GO" id="GO:0005886">
    <property type="term" value="C:plasma membrane"/>
    <property type="evidence" value="ECO:0007669"/>
    <property type="project" value="UniProtKB-SubCell"/>
</dbReference>
<evidence type="ECO:0000256" key="3">
    <source>
        <dbReference type="ARBA" id="ARBA00022475"/>
    </source>
</evidence>
<evidence type="ECO:0000256" key="7">
    <source>
        <dbReference type="ARBA" id="ARBA00022989"/>
    </source>
</evidence>
<reference evidence="15 16" key="1">
    <citation type="submission" date="2017-11" db="EMBL/GenBank/DDBJ databases">
        <title>Comparitive Functional Genomics of Dry Heat Resistant strains isolated from the Viking Spacecraft.</title>
        <authorList>
            <person name="Seuylemezian A."/>
            <person name="Cooper K."/>
            <person name="Vaishampayan P."/>
        </authorList>
    </citation>
    <scope>NUCLEOTIDE SEQUENCE [LARGE SCALE GENOMIC DNA]</scope>
    <source>
        <strain evidence="15 16">V32-6</strain>
    </source>
</reference>
<gene>
    <name evidence="12" type="primary">yidC</name>
    <name evidence="15" type="ORF">CVD27_24475</name>
</gene>
<feature type="transmembrane region" description="Helical" evidence="12">
    <location>
        <begin position="62"/>
        <end position="82"/>
    </location>
</feature>
<keyword evidence="6 12" id="KW-0653">Protein transport</keyword>
<dbReference type="AlphaFoldDB" id="A0A2N5H7S0"/>
<dbReference type="InterPro" id="IPR028055">
    <property type="entry name" value="YidC/Oxa/ALB_C"/>
</dbReference>
<evidence type="ECO:0000313" key="15">
    <source>
        <dbReference type="EMBL" id="PLS01553.1"/>
    </source>
</evidence>
<keyword evidence="11 12" id="KW-0449">Lipoprotein</keyword>
<evidence type="ECO:0000256" key="4">
    <source>
        <dbReference type="ARBA" id="ARBA00022692"/>
    </source>
</evidence>
<name>A0A2N5H7S0_9BACI</name>
<evidence type="ECO:0000256" key="8">
    <source>
        <dbReference type="ARBA" id="ARBA00023136"/>
    </source>
</evidence>
<dbReference type="GO" id="GO:0032977">
    <property type="term" value="F:membrane insertase activity"/>
    <property type="evidence" value="ECO:0007669"/>
    <property type="project" value="InterPro"/>
</dbReference>
<keyword evidence="3 12" id="KW-1003">Cell membrane</keyword>
<keyword evidence="16" id="KW-1185">Reference proteome</keyword>